<reference evidence="1 2" key="1">
    <citation type="submission" date="2024-01" db="EMBL/GenBank/DDBJ databases">
        <title>Complete genome of Cladobotryum mycophilum ATHUM6906.</title>
        <authorList>
            <person name="Christinaki A.C."/>
            <person name="Myridakis A.I."/>
            <person name="Kouvelis V.N."/>
        </authorList>
    </citation>
    <scope>NUCLEOTIDE SEQUENCE [LARGE SCALE GENOMIC DNA]</scope>
    <source>
        <strain evidence="1 2">ATHUM6906</strain>
    </source>
</reference>
<dbReference type="Proteomes" id="UP001338125">
    <property type="component" value="Unassembled WGS sequence"/>
</dbReference>
<dbReference type="EMBL" id="JAVFKD010000012">
    <property type="protein sequence ID" value="KAK5993876.1"/>
    <property type="molecule type" value="Genomic_DNA"/>
</dbReference>
<gene>
    <name evidence="1" type="ORF">PT974_07313</name>
</gene>
<comment type="caution">
    <text evidence="1">The sequence shown here is derived from an EMBL/GenBank/DDBJ whole genome shotgun (WGS) entry which is preliminary data.</text>
</comment>
<accession>A0ABR0SQ76</accession>
<evidence type="ECO:0000313" key="1">
    <source>
        <dbReference type="EMBL" id="KAK5993876.1"/>
    </source>
</evidence>
<protein>
    <submittedName>
        <fullName evidence="1">Uncharacterized protein</fullName>
    </submittedName>
</protein>
<proteinExistence type="predicted"/>
<organism evidence="1 2">
    <name type="scientific">Cladobotryum mycophilum</name>
    <dbReference type="NCBI Taxonomy" id="491253"/>
    <lineage>
        <taxon>Eukaryota</taxon>
        <taxon>Fungi</taxon>
        <taxon>Dikarya</taxon>
        <taxon>Ascomycota</taxon>
        <taxon>Pezizomycotina</taxon>
        <taxon>Sordariomycetes</taxon>
        <taxon>Hypocreomycetidae</taxon>
        <taxon>Hypocreales</taxon>
        <taxon>Hypocreaceae</taxon>
        <taxon>Cladobotryum</taxon>
    </lineage>
</organism>
<sequence>MIPFSEAVYENVDLISTRISSTEAEHALNFISCSKRPIFGTVSIADALTATSTSSIGSKSLELMRQPDS</sequence>
<keyword evidence="2" id="KW-1185">Reference proteome</keyword>
<evidence type="ECO:0000313" key="2">
    <source>
        <dbReference type="Proteomes" id="UP001338125"/>
    </source>
</evidence>
<name>A0ABR0SQ76_9HYPO</name>